<dbReference type="Proteomes" id="UP000287651">
    <property type="component" value="Unassembled WGS sequence"/>
</dbReference>
<evidence type="ECO:0000313" key="2">
    <source>
        <dbReference type="Proteomes" id="UP000287651"/>
    </source>
</evidence>
<protein>
    <recommendedName>
        <fullName evidence="3">Response regulatory domain-containing protein</fullName>
    </recommendedName>
</protein>
<gene>
    <name evidence="1" type="ORF">B296_00041555</name>
</gene>
<evidence type="ECO:0000313" key="1">
    <source>
        <dbReference type="EMBL" id="RRT42366.1"/>
    </source>
</evidence>
<feature type="non-terminal residue" evidence="1">
    <location>
        <position position="1"/>
    </location>
</feature>
<organism evidence="1 2">
    <name type="scientific">Ensete ventricosum</name>
    <name type="common">Abyssinian banana</name>
    <name type="synonym">Musa ensete</name>
    <dbReference type="NCBI Taxonomy" id="4639"/>
    <lineage>
        <taxon>Eukaryota</taxon>
        <taxon>Viridiplantae</taxon>
        <taxon>Streptophyta</taxon>
        <taxon>Embryophyta</taxon>
        <taxon>Tracheophyta</taxon>
        <taxon>Spermatophyta</taxon>
        <taxon>Magnoliopsida</taxon>
        <taxon>Liliopsida</taxon>
        <taxon>Zingiberales</taxon>
        <taxon>Musaceae</taxon>
        <taxon>Ensete</taxon>
    </lineage>
</organism>
<reference evidence="1 2" key="1">
    <citation type="journal article" date="2014" name="Agronomy (Basel)">
        <title>A Draft Genome Sequence for Ensete ventricosum, the Drought-Tolerant Tree Against Hunger.</title>
        <authorList>
            <person name="Harrison J."/>
            <person name="Moore K.A."/>
            <person name="Paszkiewicz K."/>
            <person name="Jones T."/>
            <person name="Grant M."/>
            <person name="Ambacheew D."/>
            <person name="Muzemil S."/>
            <person name="Studholme D.J."/>
        </authorList>
    </citation>
    <scope>NUCLEOTIDE SEQUENCE [LARGE SCALE GENOMIC DNA]</scope>
</reference>
<proteinExistence type="predicted"/>
<dbReference type="EMBL" id="AMZH03017894">
    <property type="protein sequence ID" value="RRT42366.1"/>
    <property type="molecule type" value="Genomic_DNA"/>
</dbReference>
<dbReference type="AlphaFoldDB" id="A0A426XS87"/>
<evidence type="ECO:0008006" key="3">
    <source>
        <dbReference type="Google" id="ProtNLM"/>
    </source>
</evidence>
<comment type="caution">
    <text evidence="1">The sequence shown here is derived from an EMBL/GenBank/DDBJ whole genome shotgun (WGS) entry which is preliminary data.</text>
</comment>
<accession>A0A426XS87</accession>
<sequence length="302" mass="32821">GFYSGCYRLFVPDDLSACMTHHTVAPLTMPAILVVRRALAGGGVPTLPVPGRLYGDVRTTSCVRFGHIDGPAIHGCDDLAARSTYSSLNVSSVSCFTECKQAFVLYLLTLVASVSVPSPMEDASDDRAGHRRSLRTMVVDDNPTCLKIITTMLAALHFIGTHSMCADDDHSILCESLRHGACFHFTKPMTPAVIEVMRRKAMRDLSQPGFAEGKGVSAGKRKLGLTFYGVVGPRRSIQMADELCYIEISSGDESGKGRTTTGGAQGSCSKKQRMGRLLWDSDLHRRFLTSVELLGKRKLSCR</sequence>
<name>A0A426XS87_ENSVE</name>